<dbReference type="SMART" id="SM00091">
    <property type="entry name" value="PAS"/>
    <property type="match status" value="2"/>
</dbReference>
<dbReference type="PROSITE" id="PS00108">
    <property type="entry name" value="PROTEIN_KINASE_ST"/>
    <property type="match status" value="1"/>
</dbReference>
<dbReference type="PROSITE" id="PS50011">
    <property type="entry name" value="PROTEIN_KINASE_DOM"/>
    <property type="match status" value="1"/>
</dbReference>
<evidence type="ECO:0000313" key="15">
    <source>
        <dbReference type="EMBL" id="CAL5221034.1"/>
    </source>
</evidence>
<keyword evidence="8" id="KW-0547">Nucleotide-binding</keyword>
<proteinExistence type="inferred from homology"/>
<dbReference type="SUPFAM" id="SSF55785">
    <property type="entry name" value="PYP-like sensor domain (PAS domain)"/>
    <property type="match status" value="2"/>
</dbReference>
<keyword evidence="5" id="KW-0675">Receptor</keyword>
<dbReference type="Gene3D" id="3.30.450.20">
    <property type="entry name" value="PAS domain"/>
    <property type="match status" value="2"/>
</dbReference>
<dbReference type="Pfam" id="PF13426">
    <property type="entry name" value="PAS_9"/>
    <property type="match status" value="2"/>
</dbReference>
<feature type="domain" description="PAC" evidence="14">
    <location>
        <begin position="400"/>
        <end position="454"/>
    </location>
</feature>
<keyword evidence="6" id="KW-0716">Sensory transduction</keyword>
<protein>
    <recommendedName>
        <fullName evidence="3">non-specific serine/threonine protein kinase</fullName>
        <ecNumber evidence="3">2.7.11.1</ecNumber>
    </recommendedName>
</protein>
<evidence type="ECO:0000259" key="13">
    <source>
        <dbReference type="PROSITE" id="PS50112"/>
    </source>
</evidence>
<dbReference type="SMART" id="SM00220">
    <property type="entry name" value="S_TKc"/>
    <property type="match status" value="1"/>
</dbReference>
<dbReference type="PROSITE" id="PS50113">
    <property type="entry name" value="PAC"/>
    <property type="match status" value="2"/>
</dbReference>
<comment type="similarity">
    <text evidence="2">Belongs to the protein kinase superfamily. AGC Ser/Thr protein kinase family.</text>
</comment>
<dbReference type="InterPro" id="IPR008271">
    <property type="entry name" value="Ser/Thr_kinase_AS"/>
</dbReference>
<evidence type="ECO:0000256" key="10">
    <source>
        <dbReference type="ARBA" id="ARBA00022840"/>
    </source>
</evidence>
<name>A0ABP1FM42_9CHLO</name>
<evidence type="ECO:0000259" key="14">
    <source>
        <dbReference type="PROSITE" id="PS50113"/>
    </source>
</evidence>
<feature type="domain" description="Protein kinase" evidence="12">
    <location>
        <begin position="527"/>
        <end position="826"/>
    </location>
</feature>
<dbReference type="InterPro" id="IPR000700">
    <property type="entry name" value="PAS-assoc_C"/>
</dbReference>
<dbReference type="Pfam" id="PF00069">
    <property type="entry name" value="Pkinase"/>
    <property type="match status" value="2"/>
</dbReference>
<evidence type="ECO:0000256" key="2">
    <source>
        <dbReference type="ARBA" id="ARBA00009903"/>
    </source>
</evidence>
<evidence type="ECO:0000256" key="7">
    <source>
        <dbReference type="ARBA" id="ARBA00022679"/>
    </source>
</evidence>
<evidence type="ECO:0000259" key="12">
    <source>
        <dbReference type="PROSITE" id="PS50011"/>
    </source>
</evidence>
<evidence type="ECO:0000256" key="9">
    <source>
        <dbReference type="ARBA" id="ARBA00022777"/>
    </source>
</evidence>
<evidence type="ECO:0000256" key="8">
    <source>
        <dbReference type="ARBA" id="ARBA00022741"/>
    </source>
</evidence>
<keyword evidence="7" id="KW-0808">Transferase</keyword>
<dbReference type="SUPFAM" id="SSF56112">
    <property type="entry name" value="Protein kinase-like (PK-like)"/>
    <property type="match status" value="1"/>
</dbReference>
<keyword evidence="9" id="KW-0418">Kinase</keyword>
<keyword evidence="16" id="KW-1185">Reference proteome</keyword>
<organism evidence="15 16">
    <name type="scientific">Coccomyxa viridis</name>
    <dbReference type="NCBI Taxonomy" id="1274662"/>
    <lineage>
        <taxon>Eukaryota</taxon>
        <taxon>Viridiplantae</taxon>
        <taxon>Chlorophyta</taxon>
        <taxon>core chlorophytes</taxon>
        <taxon>Trebouxiophyceae</taxon>
        <taxon>Trebouxiophyceae incertae sedis</taxon>
        <taxon>Coccomyxaceae</taxon>
        <taxon>Coccomyxa</taxon>
    </lineage>
</organism>
<dbReference type="EMBL" id="CAXHTA020000004">
    <property type="protein sequence ID" value="CAL5221034.1"/>
    <property type="molecule type" value="Genomic_DNA"/>
</dbReference>
<dbReference type="InterPro" id="IPR035965">
    <property type="entry name" value="PAS-like_dom_sf"/>
</dbReference>
<dbReference type="Proteomes" id="UP001497392">
    <property type="component" value="Unassembled WGS sequence"/>
</dbReference>
<feature type="compositionally biased region" description="Basic and acidic residues" evidence="11">
    <location>
        <begin position="12"/>
        <end position="22"/>
    </location>
</feature>
<dbReference type="InterPro" id="IPR011009">
    <property type="entry name" value="Kinase-like_dom_sf"/>
</dbReference>
<comment type="caution">
    <text evidence="15">The sequence shown here is derived from an EMBL/GenBank/DDBJ whole genome shotgun (WGS) entry which is preliminary data.</text>
</comment>
<dbReference type="InterPro" id="IPR000719">
    <property type="entry name" value="Prot_kinase_dom"/>
</dbReference>
<evidence type="ECO:0000256" key="3">
    <source>
        <dbReference type="ARBA" id="ARBA00012513"/>
    </source>
</evidence>
<dbReference type="EC" id="2.7.11.1" evidence="3"/>
<dbReference type="InterPro" id="IPR001610">
    <property type="entry name" value="PAC"/>
</dbReference>
<dbReference type="PANTHER" id="PTHR45637">
    <property type="entry name" value="FLIPPASE KINASE 1-RELATED"/>
    <property type="match status" value="1"/>
</dbReference>
<keyword evidence="5" id="KW-0157">Chromophore</keyword>
<keyword evidence="10" id="KW-0067">ATP-binding</keyword>
<dbReference type="CDD" id="cd00130">
    <property type="entry name" value="PAS"/>
    <property type="match status" value="2"/>
</dbReference>
<evidence type="ECO:0000256" key="5">
    <source>
        <dbReference type="ARBA" id="ARBA00022543"/>
    </source>
</evidence>
<sequence>MPPGPGHQDPAQNKEVKLHPELQRPGQQVPGPAPQLTKVLAGLRHTFVVADATLPDCPLVFASDGFLQMTGYSAEEVLGHNCRFLQGEGTDPKEVAIIRDAVKKGEGCSVRLLNYRRDGTPFWNLLTMTPIKTEDGKVSKFVGVQVDVTSKTEGKAFADATGVPLLVKYDTRLREGVAKNIVQDVTMQVQGAEEIDTSTGKPKLAPKVAEEEDTGEYYEGQPEPIAALATRAADLKGKAKGNKKEAEEEDSEAARIAQLKGMSKLIHKMSNSISARRPQCFGGQPGGMPGPTDGKQEVSAGGDDQLMQQGERIKKKMTAPKTFPRVAMDLATTVERIQQNFCICDPNLPDNPIVFASDGFLEMSQFDRFEVLGRNCRFLQGPDTDPKAIAVIKDAIKTGSEATVRILNYRKGGEPFWNMLTIAPMADVDGTSRFFIGVQVDVTAEDSKAGPGQIPDVDQAAVKAAEPVSGVMGVAQRQFGAGWAVQDPWHAVRAGVAPVKPHKAQEKPWEALKAAETKNGRLALSQFRRLKQLGTGDVGLVDMVELQDGSGRYAMKTLEKAEMLERNKVMRVLTEARILSDVDHPFLASLYGTITTDTHLHFLMQICEGGELYALLTSQPSKRFKESHVRFYTAEVLIALQYLHLKGFVYRDLKPENILLHASGHVVLTDFDLSFSQGSTTVHFEKKKNGHARGHGHGHSAAQPGAVAPEEQVTIIAVPEARANSFVGTEEYLAPEVINGVGHGAGVDWWSFGILIYELLYGFTPFRGKKRDETFNNILKRPLNFPEQPEVSEACKDLISQLLVRDPEKRLGSRAGAEEVKAHPFYEEINWGLLRNTRPPYVPRRGASRKVPPPQQAQAQFGDF</sequence>
<dbReference type="CDD" id="cd05574">
    <property type="entry name" value="STKc_phototropin_like"/>
    <property type="match status" value="1"/>
</dbReference>
<comment type="cofactor">
    <cofactor evidence="1">
        <name>FMN</name>
        <dbReference type="ChEBI" id="CHEBI:58210"/>
    </cofactor>
</comment>
<feature type="region of interest" description="Disordered" evidence="11">
    <location>
        <begin position="1"/>
        <end position="33"/>
    </location>
</feature>
<accession>A0ABP1FM42</accession>
<gene>
    <name evidence="15" type="primary">g3153</name>
    <name evidence="15" type="ORF">VP750_LOCUS2693</name>
</gene>
<evidence type="ECO:0000313" key="16">
    <source>
        <dbReference type="Proteomes" id="UP001497392"/>
    </source>
</evidence>
<dbReference type="SMART" id="SM00086">
    <property type="entry name" value="PAC"/>
    <property type="match status" value="2"/>
</dbReference>
<dbReference type="Gene3D" id="3.30.200.20">
    <property type="entry name" value="Phosphorylase Kinase, domain 1"/>
    <property type="match status" value="1"/>
</dbReference>
<dbReference type="PROSITE" id="PS50112">
    <property type="entry name" value="PAS"/>
    <property type="match status" value="1"/>
</dbReference>
<dbReference type="InterPro" id="IPR000014">
    <property type="entry name" value="PAS"/>
</dbReference>
<keyword evidence="5" id="KW-0600">Photoreceptor protein</keyword>
<dbReference type="Gene3D" id="1.10.510.10">
    <property type="entry name" value="Transferase(Phosphotransferase) domain 1"/>
    <property type="match status" value="1"/>
</dbReference>
<feature type="region of interest" description="Disordered" evidence="11">
    <location>
        <begin position="842"/>
        <end position="864"/>
    </location>
</feature>
<dbReference type="NCBIfam" id="TIGR00229">
    <property type="entry name" value="sensory_box"/>
    <property type="match status" value="2"/>
</dbReference>
<feature type="domain" description="PAC" evidence="14">
    <location>
        <begin position="106"/>
        <end position="160"/>
    </location>
</feature>
<evidence type="ECO:0000256" key="11">
    <source>
        <dbReference type="SAM" id="MobiDB-lite"/>
    </source>
</evidence>
<evidence type="ECO:0000256" key="6">
    <source>
        <dbReference type="ARBA" id="ARBA00022606"/>
    </source>
</evidence>
<reference evidence="15 16" key="1">
    <citation type="submission" date="2024-06" db="EMBL/GenBank/DDBJ databases">
        <authorList>
            <person name="Kraege A."/>
            <person name="Thomma B."/>
        </authorList>
    </citation>
    <scope>NUCLEOTIDE SEQUENCE [LARGE SCALE GENOMIC DNA]</scope>
</reference>
<feature type="domain" description="PAS" evidence="13">
    <location>
        <begin position="32"/>
        <end position="105"/>
    </location>
</feature>
<evidence type="ECO:0000256" key="4">
    <source>
        <dbReference type="ARBA" id="ARBA00022527"/>
    </source>
</evidence>
<evidence type="ECO:0000256" key="1">
    <source>
        <dbReference type="ARBA" id="ARBA00001917"/>
    </source>
</evidence>
<keyword evidence="4" id="KW-0723">Serine/threonine-protein kinase</keyword>